<dbReference type="GO" id="GO:0005886">
    <property type="term" value="C:plasma membrane"/>
    <property type="evidence" value="ECO:0007669"/>
    <property type="project" value="TreeGrafter"/>
</dbReference>
<feature type="domain" description="Major facilitator superfamily (MFS) profile" evidence="6">
    <location>
        <begin position="54"/>
        <end position="527"/>
    </location>
</feature>
<dbReference type="PANTHER" id="PTHR23502:SF149">
    <property type="entry name" value="TRANSPORTER, PUTATIVE-RELATED"/>
    <property type="match status" value="1"/>
</dbReference>
<dbReference type="PROSITE" id="PS50850">
    <property type="entry name" value="MFS"/>
    <property type="match status" value="1"/>
</dbReference>
<evidence type="ECO:0000256" key="4">
    <source>
        <dbReference type="ARBA" id="ARBA00023136"/>
    </source>
</evidence>
<feature type="transmembrane region" description="Helical" evidence="5">
    <location>
        <begin position="490"/>
        <end position="511"/>
    </location>
</feature>
<dbReference type="Proteomes" id="UP001295740">
    <property type="component" value="Unassembled WGS sequence"/>
</dbReference>
<proteinExistence type="predicted"/>
<feature type="transmembrane region" description="Helical" evidence="5">
    <location>
        <begin position="54"/>
        <end position="73"/>
    </location>
</feature>
<evidence type="ECO:0000259" key="6">
    <source>
        <dbReference type="PROSITE" id="PS50850"/>
    </source>
</evidence>
<dbReference type="AlphaFoldDB" id="A0AAI8W0I6"/>
<protein>
    <submittedName>
        <fullName evidence="7">Uu.00g021140.m01.CDS01</fullName>
    </submittedName>
</protein>
<evidence type="ECO:0000256" key="3">
    <source>
        <dbReference type="ARBA" id="ARBA00022989"/>
    </source>
</evidence>
<feature type="transmembrane region" description="Helical" evidence="5">
    <location>
        <begin position="421"/>
        <end position="446"/>
    </location>
</feature>
<evidence type="ECO:0000256" key="1">
    <source>
        <dbReference type="ARBA" id="ARBA00004141"/>
    </source>
</evidence>
<dbReference type="InterPro" id="IPR020846">
    <property type="entry name" value="MFS_dom"/>
</dbReference>
<dbReference type="InterPro" id="IPR011701">
    <property type="entry name" value="MFS"/>
</dbReference>
<comment type="caution">
    <text evidence="7">The sequence shown here is derived from an EMBL/GenBank/DDBJ whole genome shotgun (WGS) entry which is preliminary data.</text>
</comment>
<dbReference type="SUPFAM" id="SSF103473">
    <property type="entry name" value="MFS general substrate transporter"/>
    <property type="match status" value="1"/>
</dbReference>
<dbReference type="InterPro" id="IPR036259">
    <property type="entry name" value="MFS_trans_sf"/>
</dbReference>
<organism evidence="7 8">
    <name type="scientific">Anthostomella pinea</name>
    <dbReference type="NCBI Taxonomy" id="933095"/>
    <lineage>
        <taxon>Eukaryota</taxon>
        <taxon>Fungi</taxon>
        <taxon>Dikarya</taxon>
        <taxon>Ascomycota</taxon>
        <taxon>Pezizomycotina</taxon>
        <taxon>Sordariomycetes</taxon>
        <taxon>Xylariomycetidae</taxon>
        <taxon>Xylariales</taxon>
        <taxon>Xylariaceae</taxon>
        <taxon>Anthostomella</taxon>
    </lineage>
</organism>
<dbReference type="Gene3D" id="1.20.1250.20">
    <property type="entry name" value="MFS general substrate transporter like domains"/>
    <property type="match status" value="1"/>
</dbReference>
<evidence type="ECO:0000313" key="7">
    <source>
        <dbReference type="EMBL" id="CAJ2513995.1"/>
    </source>
</evidence>
<keyword evidence="2 5" id="KW-0812">Transmembrane</keyword>
<evidence type="ECO:0000313" key="8">
    <source>
        <dbReference type="Proteomes" id="UP001295740"/>
    </source>
</evidence>
<keyword evidence="3 5" id="KW-1133">Transmembrane helix</keyword>
<sequence>MAYNEKHEMIPGTDIIFTGRKDGESNTTQEIVLVPQPTSNSDDPLNWSKKWKTIVIVNQFAFVFVSIMTPLAIAPLTQIFEAEFHKTLPEVNMLFGAAAITLGYANFLVVPAANVFGRRPVILVCSLVCILANVWQGLVTSYPSFIGARVISGLGAAANESVMPMVVADLLFLHQRGSSMALYFWAYFLGLFLGPIISGAIAVQISWRWFFWVCTILQGTSFIFILVAHPETKYDRPTQAISPNITSLSVSTAALVDTKNPHSATTTHTHITTGRPSRSQFSLLPYRSQRNTSALATALRDVVSPVRILFYPIVIWAAFTMAFAANCLLALNLTQAQVFGPPPYLFTPDQIGYVNFAFVVGAIIALVTAGPFSDWIALRRARANGGVLEAEMRLPALIPYVAVNIIGMVVTAVGYQRSWPWEVIVVLGYTLVGLQVVGIPAIAIAYAVDCYKALPGEIMIAATIVKNTFGFGMIFYYNNWAAESGYLAPVLMLMACTVGFCVVGLAVFIPFGKKFRGWTKDSSLHAL</sequence>
<dbReference type="GO" id="GO:0022857">
    <property type="term" value="F:transmembrane transporter activity"/>
    <property type="evidence" value="ECO:0007669"/>
    <property type="project" value="InterPro"/>
</dbReference>
<comment type="subcellular location">
    <subcellularLocation>
        <location evidence="1">Membrane</location>
        <topology evidence="1">Multi-pass membrane protein</topology>
    </subcellularLocation>
</comment>
<evidence type="ECO:0000256" key="5">
    <source>
        <dbReference type="SAM" id="Phobius"/>
    </source>
</evidence>
<feature type="transmembrane region" description="Helical" evidence="5">
    <location>
        <begin position="308"/>
        <end position="331"/>
    </location>
</feature>
<feature type="transmembrane region" description="Helical" evidence="5">
    <location>
        <begin position="351"/>
        <end position="373"/>
    </location>
</feature>
<gene>
    <name evidence="7" type="ORF">KHLLAP_LOCUS14463</name>
</gene>
<evidence type="ECO:0000256" key="2">
    <source>
        <dbReference type="ARBA" id="ARBA00022692"/>
    </source>
</evidence>
<dbReference type="Pfam" id="PF07690">
    <property type="entry name" value="MFS_1"/>
    <property type="match status" value="1"/>
</dbReference>
<reference evidence="7" key="1">
    <citation type="submission" date="2023-10" db="EMBL/GenBank/DDBJ databases">
        <authorList>
            <person name="Hackl T."/>
        </authorList>
    </citation>
    <scope>NUCLEOTIDE SEQUENCE</scope>
</reference>
<feature type="transmembrane region" description="Helical" evidence="5">
    <location>
        <begin position="458"/>
        <end position="478"/>
    </location>
</feature>
<keyword evidence="4 5" id="KW-0472">Membrane</keyword>
<feature type="transmembrane region" description="Helical" evidence="5">
    <location>
        <begin position="184"/>
        <end position="203"/>
    </location>
</feature>
<dbReference type="PANTHER" id="PTHR23502">
    <property type="entry name" value="MAJOR FACILITATOR SUPERFAMILY"/>
    <property type="match status" value="1"/>
</dbReference>
<feature type="transmembrane region" description="Helical" evidence="5">
    <location>
        <begin position="120"/>
        <end position="138"/>
    </location>
</feature>
<accession>A0AAI8W0I6</accession>
<feature type="transmembrane region" description="Helical" evidence="5">
    <location>
        <begin position="209"/>
        <end position="228"/>
    </location>
</feature>
<feature type="transmembrane region" description="Helical" evidence="5">
    <location>
        <begin position="93"/>
        <end position="113"/>
    </location>
</feature>
<name>A0AAI8W0I6_9PEZI</name>
<dbReference type="EMBL" id="CAUWAG010000020">
    <property type="protein sequence ID" value="CAJ2513995.1"/>
    <property type="molecule type" value="Genomic_DNA"/>
</dbReference>
<feature type="transmembrane region" description="Helical" evidence="5">
    <location>
        <begin position="150"/>
        <end position="172"/>
    </location>
</feature>
<keyword evidence="8" id="KW-1185">Reference proteome</keyword>
<feature type="transmembrane region" description="Helical" evidence="5">
    <location>
        <begin position="394"/>
        <end position="415"/>
    </location>
</feature>